<dbReference type="CDD" id="cd03221">
    <property type="entry name" value="ABCF_EF-3"/>
    <property type="match status" value="1"/>
</dbReference>
<dbReference type="FunFam" id="3.40.50.300:FF:000011">
    <property type="entry name" value="Putative ABC transporter ATP-binding component"/>
    <property type="match status" value="1"/>
</dbReference>
<gene>
    <name evidence="5" type="ORF">SAC06_09860</name>
</gene>
<dbReference type="PANTHER" id="PTHR42855">
    <property type="entry name" value="ABC TRANSPORTER ATP-BINDING SUBUNIT"/>
    <property type="match status" value="1"/>
</dbReference>
<dbReference type="KEGG" id="sapp:SAC06_09860"/>
<dbReference type="GO" id="GO:0016887">
    <property type="term" value="F:ATP hydrolysis activity"/>
    <property type="evidence" value="ECO:0007669"/>
    <property type="project" value="InterPro"/>
</dbReference>
<evidence type="ECO:0000256" key="2">
    <source>
        <dbReference type="ARBA" id="ARBA00022840"/>
    </source>
</evidence>
<evidence type="ECO:0000259" key="4">
    <source>
        <dbReference type="PROSITE" id="PS50893"/>
    </source>
</evidence>
<feature type="domain" description="ABC transporter" evidence="4">
    <location>
        <begin position="339"/>
        <end position="532"/>
    </location>
</feature>
<organism evidence="5">
    <name type="scientific">Scrofimicrobium appendicitidis</name>
    <dbReference type="NCBI Taxonomy" id="3079930"/>
    <lineage>
        <taxon>Bacteria</taxon>
        <taxon>Bacillati</taxon>
        <taxon>Actinomycetota</taxon>
        <taxon>Actinomycetes</taxon>
        <taxon>Actinomycetales</taxon>
        <taxon>Actinomycetaceae</taxon>
        <taxon>Scrofimicrobium</taxon>
    </lineage>
</organism>
<dbReference type="Pfam" id="PF00005">
    <property type="entry name" value="ABC_tran"/>
    <property type="match status" value="2"/>
</dbReference>
<dbReference type="PANTHER" id="PTHR42855:SF1">
    <property type="entry name" value="ABC TRANSPORTER DOMAIN-CONTAINING PROTEIN"/>
    <property type="match status" value="1"/>
</dbReference>
<dbReference type="InterPro" id="IPR003439">
    <property type="entry name" value="ABC_transporter-like_ATP-bd"/>
</dbReference>
<protein>
    <submittedName>
        <fullName evidence="5">ABC-F family ATP-binding cassette domain-containing protein</fullName>
    </submittedName>
</protein>
<accession>A0AAU7V7F3</accession>
<dbReference type="InterPro" id="IPR017871">
    <property type="entry name" value="ABC_transporter-like_CS"/>
</dbReference>
<dbReference type="PROSITE" id="PS00211">
    <property type="entry name" value="ABC_TRANSPORTER_1"/>
    <property type="match status" value="1"/>
</dbReference>
<dbReference type="SMART" id="SM00382">
    <property type="entry name" value="AAA"/>
    <property type="match status" value="2"/>
</dbReference>
<keyword evidence="1" id="KW-0547">Nucleotide-binding</keyword>
<dbReference type="RefSeq" id="WP_350258128.1">
    <property type="nucleotide sequence ID" value="NZ_CP138335.1"/>
</dbReference>
<reference evidence="5" key="1">
    <citation type="submission" date="2023-11" db="EMBL/GenBank/DDBJ databases">
        <title>Scrofimicrobium hongkongense sp. nov., isolated from a patient with peritonitis.</title>
        <authorList>
            <person name="Lao H.Y."/>
            <person name="Wong A.Y.P."/>
            <person name="Ng T.L."/>
            <person name="Wong R.Y.L."/>
            <person name="Yau M.C.Y."/>
            <person name="Lam J.Y.W."/>
            <person name="Siu G.K.H."/>
        </authorList>
    </citation>
    <scope>NUCLEOTIDE SEQUENCE</scope>
    <source>
        <strain evidence="5">R131</strain>
    </source>
</reference>
<dbReference type="EMBL" id="CP138335">
    <property type="protein sequence ID" value="XBW07928.1"/>
    <property type="molecule type" value="Genomic_DNA"/>
</dbReference>
<dbReference type="PROSITE" id="PS50893">
    <property type="entry name" value="ABC_TRANSPORTER_2"/>
    <property type="match status" value="2"/>
</dbReference>
<feature type="domain" description="ABC transporter" evidence="4">
    <location>
        <begin position="6"/>
        <end position="259"/>
    </location>
</feature>
<keyword evidence="2 5" id="KW-0067">ATP-binding</keyword>
<evidence type="ECO:0000256" key="3">
    <source>
        <dbReference type="SAM" id="MobiDB-lite"/>
    </source>
</evidence>
<name>A0AAU7V7F3_9ACTO</name>
<dbReference type="SUPFAM" id="SSF52540">
    <property type="entry name" value="P-loop containing nucleoside triphosphate hydrolases"/>
    <property type="match status" value="2"/>
</dbReference>
<dbReference type="InterPro" id="IPR027417">
    <property type="entry name" value="P-loop_NTPase"/>
</dbReference>
<dbReference type="InterPro" id="IPR051309">
    <property type="entry name" value="ABCF_ATPase"/>
</dbReference>
<dbReference type="Gene3D" id="3.40.50.300">
    <property type="entry name" value="P-loop containing nucleotide triphosphate hydrolases"/>
    <property type="match status" value="2"/>
</dbReference>
<dbReference type="GO" id="GO:0005524">
    <property type="term" value="F:ATP binding"/>
    <property type="evidence" value="ECO:0007669"/>
    <property type="project" value="UniProtKB-KW"/>
</dbReference>
<evidence type="ECO:0000256" key="1">
    <source>
        <dbReference type="ARBA" id="ARBA00022741"/>
    </source>
</evidence>
<dbReference type="InterPro" id="IPR003593">
    <property type="entry name" value="AAA+_ATPase"/>
</dbReference>
<feature type="region of interest" description="Disordered" evidence="3">
    <location>
        <begin position="283"/>
        <end position="303"/>
    </location>
</feature>
<dbReference type="AlphaFoldDB" id="A0AAU7V7F3"/>
<evidence type="ECO:0000313" key="5">
    <source>
        <dbReference type="EMBL" id="XBW07928.1"/>
    </source>
</evidence>
<proteinExistence type="predicted"/>
<sequence>MSLHFLRATGISRSFGAHQVLTDISLTIQAQTRAGLIGQNGSGKSTLMRILAGVDQPDTGVVETSPGAQVGLLWQDFPLPAEASVHTAAELAQRPLLDLRGRLESLAVDLAAHPGNPELLTAYGQTLEQADRLEVWTLEATRDQTLAGLGLGEVDPARTVGTLSGGQRSRLALACLLLSRPDVLLLDEPTNHLDEAATTFLAGTVRDWPGPVLVASHDRAFLEESATEILDLDPDPSGAGGLTRTRGGFSDYILARLDQRAAWERQYQLEQAELRRLRGRVRQDHQVGHPGAKPRTEGGSAKKFYADRNARVVKRRVDDASRRLTELSEQQVRKPPRELAFAGLTRGGAPQSGRVLLRDAQVTGRLAPVSLDLSPGEQLLLVGPNGSGKSTLLAVLAGQVPLTGGQVQVSGSFGLLGQEPAPVPDLTVEQIYRREVGEDAPALTEFGLLAPRELNRPGRHLSTGQVRRLELAMILARPPAILALDEPTNHLSLDLVTLLEELLPTYPGIAVLTSHDRWLRRRWAGPQLELVPAVR</sequence>